<gene>
    <name evidence="1" type="ORF">SAMN05216564_12010</name>
</gene>
<name>A0A1H3P6C5_9EURY</name>
<dbReference type="EMBL" id="FNPC01000020">
    <property type="protein sequence ID" value="SDY96657.1"/>
    <property type="molecule type" value="Genomic_DNA"/>
</dbReference>
<evidence type="ECO:0000313" key="2">
    <source>
        <dbReference type="Proteomes" id="UP000199079"/>
    </source>
</evidence>
<sequence>MVLKVVEQWYRLGNRRIKEFTLFNSLAESNHGGMIMDSQRRKNEYMQRPGFGEMLNYLWNRTE</sequence>
<keyword evidence="2" id="KW-1185">Reference proteome</keyword>
<organism evidence="1 2">
    <name type="scientific">Halopenitus persicus</name>
    <dbReference type="NCBI Taxonomy" id="1048396"/>
    <lineage>
        <taxon>Archaea</taxon>
        <taxon>Methanobacteriati</taxon>
        <taxon>Methanobacteriota</taxon>
        <taxon>Stenosarchaea group</taxon>
        <taxon>Halobacteria</taxon>
        <taxon>Halobacteriales</taxon>
        <taxon>Haloferacaceae</taxon>
        <taxon>Halopenitus</taxon>
    </lineage>
</organism>
<evidence type="ECO:0000313" key="1">
    <source>
        <dbReference type="EMBL" id="SDY96657.1"/>
    </source>
</evidence>
<accession>A0A1H3P6C5</accession>
<protein>
    <submittedName>
        <fullName evidence="1">Uncharacterized protein</fullName>
    </submittedName>
</protein>
<dbReference type="Proteomes" id="UP000199079">
    <property type="component" value="Unassembled WGS sequence"/>
</dbReference>
<reference evidence="2" key="1">
    <citation type="submission" date="2016-10" db="EMBL/GenBank/DDBJ databases">
        <authorList>
            <person name="Varghese N."/>
            <person name="Submissions S."/>
        </authorList>
    </citation>
    <scope>NUCLEOTIDE SEQUENCE [LARGE SCALE GENOMIC DNA]</scope>
    <source>
        <strain evidence="2">DC30,IBRC 10041,KCTC 4046</strain>
    </source>
</reference>
<proteinExistence type="predicted"/>
<dbReference type="AlphaFoldDB" id="A0A1H3P6C5"/>